<accession>I3UCW2</accession>
<dbReference type="InterPro" id="IPR042100">
    <property type="entry name" value="Bug_dom1"/>
</dbReference>
<sequence>MKIERRKFVGTALSTLVLTLPGWAATADRKKMVRVIVAYGAGGASDTIARYVAEKITNKVGTQVVVENRPGADGNIAAEAVARTSSADDYTLLVSGPSTHAANISMYKKLPFDPETAKRPMTTLVNTPYILVVNKDRVKEKTVQQFVATAKEKEKSTFFASANVGGRIAGELFRLKSGIDAVNVPYKASSQAMTDLIGGQFDYYFCDSVTAIPQIRAGKINALAVSSIDRLDSLPDVPSLHELGYKNFDVSSWIAIWSAAVVPEDVSNRMAGWIAEVLETEEARKFFSDKGMQVLPGSPEKLEAIQKRDTVEWGKIIRVAGMQK</sequence>
<keyword evidence="2" id="KW-0675">Receptor</keyword>
<evidence type="ECO:0000313" key="2">
    <source>
        <dbReference type="EMBL" id="AFK62850.1"/>
    </source>
</evidence>
<dbReference type="RefSeq" id="WP_014750941.1">
    <property type="nucleotide sequence ID" value="NC_017964.1"/>
</dbReference>
<comment type="similarity">
    <text evidence="1">Belongs to the UPF0065 (bug) family.</text>
</comment>
<dbReference type="Pfam" id="PF03401">
    <property type="entry name" value="TctC"/>
    <property type="match status" value="1"/>
</dbReference>
<reference evidence="2 3" key="1">
    <citation type="journal article" date="2011" name="J. Bacteriol.">
        <title>Whole-genome shotgun sequencing of the sulfur-oxidizing chemoautotroph Tetrathiobacter kashmirensis.</title>
        <authorList>
            <person name="Ghosh W."/>
            <person name="George A."/>
            <person name="Agarwal A."/>
            <person name="Raj P."/>
            <person name="Alam M."/>
            <person name="Pyne P."/>
            <person name="Das Gupta S.K."/>
        </authorList>
    </citation>
    <scope>NUCLEOTIDE SEQUENCE [LARGE SCALE GENOMIC DNA]</scope>
    <source>
        <strain evidence="2 3">WT001</strain>
    </source>
</reference>
<dbReference type="SUPFAM" id="SSF53850">
    <property type="entry name" value="Periplasmic binding protein-like II"/>
    <property type="match status" value="1"/>
</dbReference>
<dbReference type="EMBL" id="CP003555">
    <property type="protein sequence ID" value="AFK62850.1"/>
    <property type="molecule type" value="Genomic_DNA"/>
</dbReference>
<evidence type="ECO:0000256" key="1">
    <source>
        <dbReference type="ARBA" id="ARBA00006987"/>
    </source>
</evidence>
<dbReference type="PANTHER" id="PTHR42928:SF5">
    <property type="entry name" value="BLR1237 PROTEIN"/>
    <property type="match status" value="1"/>
</dbReference>
<dbReference type="CDD" id="cd07012">
    <property type="entry name" value="PBP2_Bug_TTT"/>
    <property type="match status" value="1"/>
</dbReference>
<organism evidence="2 3">
    <name type="scientific">Advenella kashmirensis (strain DSM 17095 / LMG 22695 / WT001)</name>
    <name type="common">Tetrathiobacter kashmirensis</name>
    <dbReference type="NCBI Taxonomy" id="1036672"/>
    <lineage>
        <taxon>Bacteria</taxon>
        <taxon>Pseudomonadati</taxon>
        <taxon>Pseudomonadota</taxon>
        <taxon>Betaproteobacteria</taxon>
        <taxon>Burkholderiales</taxon>
        <taxon>Alcaligenaceae</taxon>
    </lineage>
</organism>
<gene>
    <name evidence="2" type="ordered locus">TKWG_13795</name>
</gene>
<dbReference type="PIRSF" id="PIRSF017082">
    <property type="entry name" value="YflP"/>
    <property type="match status" value="1"/>
</dbReference>
<dbReference type="HOGENOM" id="CLU_045683_0_0_4"/>
<dbReference type="KEGG" id="aka:TKWG_13795"/>
<keyword evidence="3" id="KW-1185">Reference proteome</keyword>
<evidence type="ECO:0000313" key="3">
    <source>
        <dbReference type="Proteomes" id="UP000005267"/>
    </source>
</evidence>
<name>I3UCW2_ADVKW</name>
<dbReference type="AlphaFoldDB" id="I3UCW2"/>
<dbReference type="STRING" id="1036672.TKWG_13795"/>
<dbReference type="InterPro" id="IPR005064">
    <property type="entry name" value="BUG"/>
</dbReference>
<dbReference type="Gene3D" id="3.40.190.10">
    <property type="entry name" value="Periplasmic binding protein-like II"/>
    <property type="match status" value="1"/>
</dbReference>
<dbReference type="Proteomes" id="UP000005267">
    <property type="component" value="Chromosome"/>
</dbReference>
<reference evidence="3" key="2">
    <citation type="journal article" date="2013" name="PLoS ONE">
        <title>Genome implosion elicits host-confinement in Alcaligenaceae: evidence from the comparative genomics of Tetrathiobacter kashmirensis, a pathogen in the making.</title>
        <authorList>
            <person name="Ghosh W."/>
            <person name="Alam M."/>
            <person name="Roy C."/>
            <person name="Pyne P."/>
            <person name="George A."/>
            <person name="Chakraborty R."/>
            <person name="Majumder S."/>
            <person name="Agarwal A."/>
            <person name="Chakraborty S."/>
            <person name="Majumdar S."/>
            <person name="Gupta S.K."/>
        </authorList>
    </citation>
    <scope>NUCLEOTIDE SEQUENCE [LARGE SCALE GENOMIC DNA]</scope>
    <source>
        <strain evidence="3">WT001</strain>
    </source>
</reference>
<protein>
    <submittedName>
        <fullName evidence="2">Tripartite tricarboxylate transporter family receptor 3</fullName>
    </submittedName>
</protein>
<proteinExistence type="inferred from homology"/>
<dbReference type="Gene3D" id="3.40.190.150">
    <property type="entry name" value="Bordetella uptake gene, domain 1"/>
    <property type="match status" value="1"/>
</dbReference>
<dbReference type="PANTHER" id="PTHR42928">
    <property type="entry name" value="TRICARBOXYLATE-BINDING PROTEIN"/>
    <property type="match status" value="1"/>
</dbReference>